<dbReference type="PANTHER" id="PTHR30269">
    <property type="entry name" value="TRANSMEMBRANE PROTEIN YFCA"/>
    <property type="match status" value="1"/>
</dbReference>
<keyword evidence="5 8" id="KW-0812">Transmembrane</keyword>
<comment type="subcellular location">
    <subcellularLocation>
        <location evidence="1 8">Cell membrane</location>
        <topology evidence="1 8">Multi-pass membrane protein</topology>
    </subcellularLocation>
</comment>
<evidence type="ECO:0000256" key="8">
    <source>
        <dbReference type="RuleBase" id="RU363041"/>
    </source>
</evidence>
<dbReference type="InterPro" id="IPR002781">
    <property type="entry name" value="TM_pro_TauE-like"/>
</dbReference>
<dbReference type="RefSeq" id="WP_035461372.1">
    <property type="nucleotide sequence ID" value="NZ_JBHLZN010000001.1"/>
</dbReference>
<keyword evidence="3" id="KW-0813">Transport</keyword>
<gene>
    <name evidence="9" type="ORF">ACFFLH_00985</name>
</gene>
<evidence type="ECO:0000256" key="1">
    <source>
        <dbReference type="ARBA" id="ARBA00004651"/>
    </source>
</evidence>
<evidence type="ECO:0000256" key="5">
    <source>
        <dbReference type="ARBA" id="ARBA00022692"/>
    </source>
</evidence>
<reference evidence="9 10" key="1">
    <citation type="submission" date="2024-09" db="EMBL/GenBank/DDBJ databases">
        <authorList>
            <person name="Sun Q."/>
            <person name="Mori K."/>
        </authorList>
    </citation>
    <scope>NUCLEOTIDE SEQUENCE [LARGE SCALE GENOMIC DNA]</scope>
    <source>
        <strain evidence="9 10">ATCC 51285</strain>
    </source>
</reference>
<keyword evidence="7 8" id="KW-0472">Membrane</keyword>
<evidence type="ECO:0000256" key="3">
    <source>
        <dbReference type="ARBA" id="ARBA00022448"/>
    </source>
</evidence>
<sequence>MLVELLPPSIDTLTFAVLLAVAATAGFIDAIAGGGGLLTIPALLTAGLPPHLALGTNKLAASFGSATASLTFYRRGFFNPIFWWQAALFTFIGAILGTLMADWLDATWLDRLLPIIVCLTALYVLLQKKQPKQQELPPLTPGRPLYQRLQGLSIGFYDGVAGPGTGSFWVVSSMGLYKLSMLYASGVARSMNFISNIVSLAVFLLLGHVHLFLGFSLGVAIMTGSYLGARLAIHFGSPFIRPLFISVVLIISARLVWQAWFS</sequence>
<organism evidence="9 10">
    <name type="scientific">Balneatrix alpica</name>
    <dbReference type="NCBI Taxonomy" id="75684"/>
    <lineage>
        <taxon>Bacteria</taxon>
        <taxon>Pseudomonadati</taxon>
        <taxon>Pseudomonadota</taxon>
        <taxon>Gammaproteobacteria</taxon>
        <taxon>Oceanospirillales</taxon>
        <taxon>Balneatrichaceae</taxon>
        <taxon>Balneatrix</taxon>
    </lineage>
</organism>
<protein>
    <recommendedName>
        <fullName evidence="8">Probable membrane transporter protein</fullName>
    </recommendedName>
</protein>
<evidence type="ECO:0000256" key="6">
    <source>
        <dbReference type="ARBA" id="ARBA00022989"/>
    </source>
</evidence>
<accession>A0ABV5ZA21</accession>
<comment type="caution">
    <text evidence="9">The sequence shown here is derived from an EMBL/GenBank/DDBJ whole genome shotgun (WGS) entry which is preliminary data.</text>
</comment>
<dbReference type="PANTHER" id="PTHR30269:SF25">
    <property type="entry name" value="MEMBRANE TRANSPORTER PROTEIN-RELATED"/>
    <property type="match status" value="1"/>
</dbReference>
<keyword evidence="6 8" id="KW-1133">Transmembrane helix</keyword>
<evidence type="ECO:0000313" key="10">
    <source>
        <dbReference type="Proteomes" id="UP001589628"/>
    </source>
</evidence>
<feature type="transmembrane region" description="Helical" evidence="8">
    <location>
        <begin position="197"/>
        <end position="227"/>
    </location>
</feature>
<evidence type="ECO:0000313" key="9">
    <source>
        <dbReference type="EMBL" id="MFB9884984.1"/>
    </source>
</evidence>
<keyword evidence="4 8" id="KW-1003">Cell membrane</keyword>
<keyword evidence="10" id="KW-1185">Reference proteome</keyword>
<feature type="transmembrane region" description="Helical" evidence="8">
    <location>
        <begin position="12"/>
        <end position="32"/>
    </location>
</feature>
<name>A0ABV5ZA21_9GAMM</name>
<dbReference type="EMBL" id="JBHLZN010000001">
    <property type="protein sequence ID" value="MFB9884984.1"/>
    <property type="molecule type" value="Genomic_DNA"/>
</dbReference>
<dbReference type="Proteomes" id="UP001589628">
    <property type="component" value="Unassembled WGS sequence"/>
</dbReference>
<comment type="similarity">
    <text evidence="2 8">Belongs to the 4-toluene sulfonate uptake permease (TSUP) (TC 2.A.102) family.</text>
</comment>
<evidence type="ECO:0000256" key="7">
    <source>
        <dbReference type="ARBA" id="ARBA00023136"/>
    </source>
</evidence>
<proteinExistence type="inferred from homology"/>
<evidence type="ECO:0000256" key="4">
    <source>
        <dbReference type="ARBA" id="ARBA00022475"/>
    </source>
</evidence>
<dbReference type="InterPro" id="IPR052017">
    <property type="entry name" value="TSUP"/>
</dbReference>
<feature type="transmembrane region" description="Helical" evidence="8">
    <location>
        <begin position="81"/>
        <end position="101"/>
    </location>
</feature>
<feature type="transmembrane region" description="Helical" evidence="8">
    <location>
        <begin position="107"/>
        <end position="126"/>
    </location>
</feature>
<feature type="transmembrane region" description="Helical" evidence="8">
    <location>
        <begin position="239"/>
        <end position="260"/>
    </location>
</feature>
<evidence type="ECO:0000256" key="2">
    <source>
        <dbReference type="ARBA" id="ARBA00009142"/>
    </source>
</evidence>
<dbReference type="Pfam" id="PF01925">
    <property type="entry name" value="TauE"/>
    <property type="match status" value="1"/>
</dbReference>